<reference evidence="1" key="1">
    <citation type="submission" date="2021-10" db="EMBL/GenBank/DDBJ databases">
        <title>Tropical sea cucumber genome reveals ecological adaptation and Cuvierian tubules defense mechanism.</title>
        <authorList>
            <person name="Chen T."/>
        </authorList>
    </citation>
    <scope>NUCLEOTIDE SEQUENCE</scope>
    <source>
        <strain evidence="1">Nanhai2018</strain>
        <tissue evidence="1">Muscle</tissue>
    </source>
</reference>
<dbReference type="EMBL" id="JAIZAY010000004">
    <property type="protein sequence ID" value="KAJ8042832.1"/>
    <property type="molecule type" value="Genomic_DNA"/>
</dbReference>
<keyword evidence="2" id="KW-1185">Reference proteome</keyword>
<name>A0A9Q1CD66_HOLLE</name>
<dbReference type="Proteomes" id="UP001152320">
    <property type="component" value="Chromosome 4"/>
</dbReference>
<dbReference type="AlphaFoldDB" id="A0A9Q1CD66"/>
<sequence length="67" mass="7276">MVFIICSRSTTIVNKIPQHVINCNGEEEIISSTVMGLNNLLLGIVLMHCTMLHHFGGKTGKHPACAT</sequence>
<protein>
    <submittedName>
        <fullName evidence="1">Uncharacterized protein</fullName>
    </submittedName>
</protein>
<organism evidence="1 2">
    <name type="scientific">Holothuria leucospilota</name>
    <name type="common">Black long sea cucumber</name>
    <name type="synonym">Mertensiothuria leucospilota</name>
    <dbReference type="NCBI Taxonomy" id="206669"/>
    <lineage>
        <taxon>Eukaryota</taxon>
        <taxon>Metazoa</taxon>
        <taxon>Echinodermata</taxon>
        <taxon>Eleutherozoa</taxon>
        <taxon>Echinozoa</taxon>
        <taxon>Holothuroidea</taxon>
        <taxon>Aspidochirotacea</taxon>
        <taxon>Aspidochirotida</taxon>
        <taxon>Holothuriidae</taxon>
        <taxon>Holothuria</taxon>
    </lineage>
</organism>
<accession>A0A9Q1CD66</accession>
<evidence type="ECO:0000313" key="1">
    <source>
        <dbReference type="EMBL" id="KAJ8042832.1"/>
    </source>
</evidence>
<evidence type="ECO:0000313" key="2">
    <source>
        <dbReference type="Proteomes" id="UP001152320"/>
    </source>
</evidence>
<proteinExistence type="predicted"/>
<gene>
    <name evidence="1" type="ORF">HOLleu_09694</name>
</gene>
<comment type="caution">
    <text evidence="1">The sequence shown here is derived from an EMBL/GenBank/DDBJ whole genome shotgun (WGS) entry which is preliminary data.</text>
</comment>